<feature type="domain" description="Gfo/Idh/MocA-like oxidoreductase N-terminal" evidence="2">
    <location>
        <begin position="43"/>
        <end position="163"/>
    </location>
</feature>
<dbReference type="KEGG" id="fae:FAES_4343"/>
<evidence type="ECO:0000313" key="5">
    <source>
        <dbReference type="Proteomes" id="UP000011058"/>
    </source>
</evidence>
<dbReference type="STRING" id="1166018.FAES_4343"/>
<dbReference type="OrthoDB" id="9763611at2"/>
<dbReference type="Proteomes" id="UP000011058">
    <property type="component" value="Chromosome"/>
</dbReference>
<dbReference type="GO" id="GO:0000166">
    <property type="term" value="F:nucleotide binding"/>
    <property type="evidence" value="ECO:0007669"/>
    <property type="project" value="InterPro"/>
</dbReference>
<evidence type="ECO:0000259" key="3">
    <source>
        <dbReference type="Pfam" id="PF19051"/>
    </source>
</evidence>
<dbReference type="Gene3D" id="3.30.360.10">
    <property type="entry name" value="Dihydrodipicolinate Reductase, domain 2"/>
    <property type="match status" value="1"/>
</dbReference>
<protein>
    <submittedName>
        <fullName evidence="4">Glycosyl hydrolase family 109 protein</fullName>
    </submittedName>
</protein>
<name>I0KDY9_9BACT</name>
<organism evidence="4 5">
    <name type="scientific">Fibrella aestuarina BUZ 2</name>
    <dbReference type="NCBI Taxonomy" id="1166018"/>
    <lineage>
        <taxon>Bacteria</taxon>
        <taxon>Pseudomonadati</taxon>
        <taxon>Bacteroidota</taxon>
        <taxon>Cytophagia</taxon>
        <taxon>Cytophagales</taxon>
        <taxon>Spirosomataceae</taxon>
        <taxon>Fibrella</taxon>
    </lineage>
</organism>
<dbReference type="InterPro" id="IPR050463">
    <property type="entry name" value="Gfo/Idh/MocA_oxidrdct_glycsds"/>
</dbReference>
<dbReference type="GO" id="GO:0016787">
    <property type="term" value="F:hydrolase activity"/>
    <property type="evidence" value="ECO:0007669"/>
    <property type="project" value="UniProtKB-KW"/>
</dbReference>
<dbReference type="InterPro" id="IPR036291">
    <property type="entry name" value="NAD(P)-bd_dom_sf"/>
</dbReference>
<dbReference type="PROSITE" id="PS51318">
    <property type="entry name" value="TAT"/>
    <property type="match status" value="1"/>
</dbReference>
<keyword evidence="5" id="KW-1185">Reference proteome</keyword>
<evidence type="ECO:0000259" key="2">
    <source>
        <dbReference type="Pfam" id="PF01408"/>
    </source>
</evidence>
<evidence type="ECO:0000256" key="1">
    <source>
        <dbReference type="SAM" id="SignalP"/>
    </source>
</evidence>
<dbReference type="AlphaFoldDB" id="I0KDY9"/>
<reference evidence="4 5" key="1">
    <citation type="journal article" date="2012" name="J. Bacteriol.">
        <title>Genome Sequence of Fibrella aestuarina BUZ 2T, a Filamentous Marine Bacterium.</title>
        <authorList>
            <person name="Filippini M."/>
            <person name="Qi W."/>
            <person name="Blom J."/>
            <person name="Goesmann A."/>
            <person name="Smits T.H."/>
            <person name="Bagheri H.C."/>
        </authorList>
    </citation>
    <scope>NUCLEOTIDE SEQUENCE [LARGE SCALE GENOMIC DNA]</scope>
    <source>
        <strain evidence="5">BUZ 2T</strain>
    </source>
</reference>
<gene>
    <name evidence="4" type="ORF">FAES_4343</name>
</gene>
<sequence>MTSLNRRDFIRTASAAGTSLLLSPSLSAGGLYRGAPNEKVVLAMMGTNSRGAFLAKNFARTPHTEIGYVCDVDEKVLARTLDSLEKQTGKRPQGFTDIRKLLEKKDFDALVVAAPDHWHAPATIMGCQAGKHVYVEKPCSHNPHEGEMAVEAAQKYNRLVQMGSQRRSFSNVQDAVKRLREGVIGRVYFARGWYTNWRPSIGKGKEVPVPGHLHYDLWQGPAPARPYRDNLIHYNWHWFWHWGTGEALNNGTHELDVMRWGLGVDHPTKVVSSGGRFAFNDDWETPDTQTITFNFANNTAMSWEGRSCNGYDAEGTGRGVVFYGEKGTLVYPGANSYSIYDQKNKLVQEVKDSTPYDATNTVSPLEQLDALHLQNFVQTIRGEAKLQCPISEGHKSTLLPQLGNIAYRVGRVLQCDPTNGHILNDKEAQKLWSREYNKNWNVRV</sequence>
<dbReference type="Pfam" id="PF19051">
    <property type="entry name" value="GFO_IDH_MocA_C2"/>
    <property type="match status" value="1"/>
</dbReference>
<dbReference type="RefSeq" id="WP_015333441.1">
    <property type="nucleotide sequence ID" value="NC_020054.1"/>
</dbReference>
<dbReference type="eggNOG" id="COG0673">
    <property type="taxonomic scope" value="Bacteria"/>
</dbReference>
<proteinExistence type="predicted"/>
<dbReference type="SUPFAM" id="SSF51735">
    <property type="entry name" value="NAD(P)-binding Rossmann-fold domains"/>
    <property type="match status" value="1"/>
</dbReference>
<dbReference type="Pfam" id="PF01408">
    <property type="entry name" value="GFO_IDH_MocA"/>
    <property type="match status" value="1"/>
</dbReference>
<keyword evidence="4" id="KW-0378">Hydrolase</keyword>
<accession>I0KDY9</accession>
<dbReference type="HOGENOM" id="CLU_023194_24_0_10"/>
<feature type="signal peptide" evidence="1">
    <location>
        <begin position="1"/>
        <end position="28"/>
    </location>
</feature>
<dbReference type="InterPro" id="IPR006311">
    <property type="entry name" value="TAT_signal"/>
</dbReference>
<evidence type="ECO:0000313" key="4">
    <source>
        <dbReference type="EMBL" id="CCH02342.1"/>
    </source>
</evidence>
<dbReference type="SUPFAM" id="SSF55347">
    <property type="entry name" value="Glyceraldehyde-3-phosphate dehydrogenase-like, C-terminal domain"/>
    <property type="match status" value="1"/>
</dbReference>
<dbReference type="PANTHER" id="PTHR43818:SF5">
    <property type="entry name" value="OXIDOREDUCTASE FAMILY PROTEIN"/>
    <property type="match status" value="1"/>
</dbReference>
<dbReference type="PATRIC" id="fig|1166018.3.peg.1300"/>
<dbReference type="EMBL" id="HE796683">
    <property type="protein sequence ID" value="CCH02342.1"/>
    <property type="molecule type" value="Genomic_DNA"/>
</dbReference>
<feature type="chain" id="PRO_5003631361" evidence="1">
    <location>
        <begin position="29"/>
        <end position="444"/>
    </location>
</feature>
<dbReference type="InterPro" id="IPR043906">
    <property type="entry name" value="Gfo/Idh/MocA_OxRdtase_bact_C"/>
</dbReference>
<dbReference type="Gene3D" id="3.40.50.720">
    <property type="entry name" value="NAD(P)-binding Rossmann-like Domain"/>
    <property type="match status" value="1"/>
</dbReference>
<keyword evidence="1" id="KW-0732">Signal</keyword>
<dbReference type="InterPro" id="IPR000683">
    <property type="entry name" value="Gfo/Idh/MocA-like_OxRdtase_N"/>
</dbReference>
<dbReference type="PANTHER" id="PTHR43818">
    <property type="entry name" value="BCDNA.GH03377"/>
    <property type="match status" value="1"/>
</dbReference>
<feature type="domain" description="Gfo/Idh/MocA-like oxidoreductase bacterial type C-terminal" evidence="3">
    <location>
        <begin position="193"/>
        <end position="441"/>
    </location>
</feature>